<protein>
    <submittedName>
        <fullName evidence="4">Uncharacterized protein</fullName>
    </submittedName>
</protein>
<keyword evidence="5" id="KW-1185">Reference proteome</keyword>
<dbReference type="Proteomes" id="UP001383192">
    <property type="component" value="Unassembled WGS sequence"/>
</dbReference>
<feature type="chain" id="PRO_5043877913" evidence="3">
    <location>
        <begin position="16"/>
        <end position="243"/>
    </location>
</feature>
<evidence type="ECO:0000256" key="1">
    <source>
        <dbReference type="SAM" id="MobiDB-lite"/>
    </source>
</evidence>
<proteinExistence type="predicted"/>
<keyword evidence="2" id="KW-0472">Membrane</keyword>
<name>A0AAW0D9N5_9AGAR</name>
<comment type="caution">
    <text evidence="4">The sequence shown here is derived from an EMBL/GenBank/DDBJ whole genome shotgun (WGS) entry which is preliminary data.</text>
</comment>
<feature type="transmembrane region" description="Helical" evidence="2">
    <location>
        <begin position="158"/>
        <end position="180"/>
    </location>
</feature>
<accession>A0AAW0D9N5</accession>
<sequence>MLFFVLSLLIVATGAQTPKLTLTIHNYESSPPSDGMVQLEIKWSFAYFGLGDDQPAIRFKLQKQNDTLEASKLCNASFTPSLCVTNFYGVVNGLYTLTAENENGLLPEIGNIVSTLVPITTDMSSSTPPNSGPIQNSSEPSSHDTPTPSPHTNLETQAIIGGAIGGVVVIALCAIAFIYLRRRPYSNSRDMVMFNKHKMDKEVAEVESEVDIRDHLFYSWVETQRGFFGGKTTDPDRKVRIVE</sequence>
<dbReference type="EMBL" id="JAYKXP010000021">
    <property type="protein sequence ID" value="KAK7047066.1"/>
    <property type="molecule type" value="Genomic_DNA"/>
</dbReference>
<evidence type="ECO:0000256" key="3">
    <source>
        <dbReference type="SAM" id="SignalP"/>
    </source>
</evidence>
<keyword evidence="2" id="KW-0812">Transmembrane</keyword>
<feature type="signal peptide" evidence="3">
    <location>
        <begin position="1"/>
        <end position="15"/>
    </location>
</feature>
<evidence type="ECO:0000313" key="5">
    <source>
        <dbReference type="Proteomes" id="UP001383192"/>
    </source>
</evidence>
<evidence type="ECO:0000256" key="2">
    <source>
        <dbReference type="SAM" id="Phobius"/>
    </source>
</evidence>
<evidence type="ECO:0000313" key="4">
    <source>
        <dbReference type="EMBL" id="KAK7047066.1"/>
    </source>
</evidence>
<feature type="compositionally biased region" description="Polar residues" evidence="1">
    <location>
        <begin position="120"/>
        <end position="136"/>
    </location>
</feature>
<keyword evidence="3" id="KW-0732">Signal</keyword>
<dbReference type="AlphaFoldDB" id="A0AAW0D9N5"/>
<feature type="compositionally biased region" description="Low complexity" evidence="1">
    <location>
        <begin position="137"/>
        <end position="154"/>
    </location>
</feature>
<reference evidence="4 5" key="1">
    <citation type="submission" date="2024-01" db="EMBL/GenBank/DDBJ databases">
        <title>A draft genome for a cacao thread blight-causing isolate of Paramarasmius palmivorus.</title>
        <authorList>
            <person name="Baruah I.K."/>
            <person name="Bukari Y."/>
            <person name="Amoako-Attah I."/>
            <person name="Meinhardt L.W."/>
            <person name="Bailey B.A."/>
            <person name="Cohen S.P."/>
        </authorList>
    </citation>
    <scope>NUCLEOTIDE SEQUENCE [LARGE SCALE GENOMIC DNA]</scope>
    <source>
        <strain evidence="4 5">GH-12</strain>
    </source>
</reference>
<gene>
    <name evidence="4" type="ORF">VNI00_006726</name>
</gene>
<keyword evidence="2" id="KW-1133">Transmembrane helix</keyword>
<dbReference type="CDD" id="cd12087">
    <property type="entry name" value="TM_EGFR-like"/>
    <property type="match status" value="1"/>
</dbReference>
<feature type="region of interest" description="Disordered" evidence="1">
    <location>
        <begin position="120"/>
        <end position="154"/>
    </location>
</feature>
<organism evidence="4 5">
    <name type="scientific">Paramarasmius palmivorus</name>
    <dbReference type="NCBI Taxonomy" id="297713"/>
    <lineage>
        <taxon>Eukaryota</taxon>
        <taxon>Fungi</taxon>
        <taxon>Dikarya</taxon>
        <taxon>Basidiomycota</taxon>
        <taxon>Agaricomycotina</taxon>
        <taxon>Agaricomycetes</taxon>
        <taxon>Agaricomycetidae</taxon>
        <taxon>Agaricales</taxon>
        <taxon>Marasmiineae</taxon>
        <taxon>Marasmiaceae</taxon>
        <taxon>Paramarasmius</taxon>
    </lineage>
</organism>